<feature type="compositionally biased region" description="Low complexity" evidence="1">
    <location>
        <begin position="266"/>
        <end position="288"/>
    </location>
</feature>
<dbReference type="KEGG" id="dsq:DICSQDRAFT_127515"/>
<organism evidence="3 4">
    <name type="scientific">Dichomitus squalens (strain LYAD-421)</name>
    <name type="common">Western red white-rot fungus</name>
    <dbReference type="NCBI Taxonomy" id="732165"/>
    <lineage>
        <taxon>Eukaryota</taxon>
        <taxon>Fungi</taxon>
        <taxon>Dikarya</taxon>
        <taxon>Basidiomycota</taxon>
        <taxon>Agaricomycotina</taxon>
        <taxon>Agaricomycetes</taxon>
        <taxon>Polyporales</taxon>
        <taxon>Polyporaceae</taxon>
        <taxon>Dichomitus</taxon>
    </lineage>
</organism>
<feature type="region of interest" description="Disordered" evidence="1">
    <location>
        <begin position="266"/>
        <end position="297"/>
    </location>
</feature>
<evidence type="ECO:0000256" key="2">
    <source>
        <dbReference type="SAM" id="Phobius"/>
    </source>
</evidence>
<evidence type="ECO:0000313" key="3">
    <source>
        <dbReference type="EMBL" id="EJF60659.1"/>
    </source>
</evidence>
<feature type="transmembrane region" description="Helical" evidence="2">
    <location>
        <begin position="47"/>
        <end position="66"/>
    </location>
</feature>
<dbReference type="RefSeq" id="XP_007366496.1">
    <property type="nucleotide sequence ID" value="XM_007366434.1"/>
</dbReference>
<evidence type="ECO:0000313" key="4">
    <source>
        <dbReference type="Proteomes" id="UP000053319"/>
    </source>
</evidence>
<sequence>MVSPSGKVDPELGKELDRLLEDSSLEESEPGTHQAAGNVITRTWRRLLLRFAICTSLTLVALYLILSRPRESHPSGPRCYLGSVPKDVPPYGPGECFDHINWTTIDLPDSETTGLLHAHAFVDLPLNATKELSFLNLGNMTHGAFRISQNGASDANVVIGIQAYYRDPEQFSKARICRLHPAEDKWGLGIYLIMQDLVQTPDVPDSDDSYNLKLTVNVVLPGTDDNGDLLPLQYVRTYLPHYNHWLGGLVDAIYIDPESIPKYSSTSSIPSVLPSSSTSFSSPASTTSARPKHLTHPPYRCVFPDNA</sequence>
<dbReference type="AlphaFoldDB" id="R7SWY4"/>
<keyword evidence="2" id="KW-0812">Transmembrane</keyword>
<dbReference type="HOGENOM" id="CLU_906208_0_0_1"/>
<keyword evidence="2" id="KW-0472">Membrane</keyword>
<name>R7SWY4_DICSQ</name>
<dbReference type="GeneID" id="18834394"/>
<proteinExistence type="predicted"/>
<reference evidence="3 4" key="1">
    <citation type="journal article" date="2012" name="Science">
        <title>The Paleozoic origin of enzymatic lignin decomposition reconstructed from 31 fungal genomes.</title>
        <authorList>
            <person name="Floudas D."/>
            <person name="Binder M."/>
            <person name="Riley R."/>
            <person name="Barry K."/>
            <person name="Blanchette R.A."/>
            <person name="Henrissat B."/>
            <person name="Martinez A.T."/>
            <person name="Otillar R."/>
            <person name="Spatafora J.W."/>
            <person name="Yadav J.S."/>
            <person name="Aerts A."/>
            <person name="Benoit I."/>
            <person name="Boyd A."/>
            <person name="Carlson A."/>
            <person name="Copeland A."/>
            <person name="Coutinho P.M."/>
            <person name="de Vries R.P."/>
            <person name="Ferreira P."/>
            <person name="Findley K."/>
            <person name="Foster B."/>
            <person name="Gaskell J."/>
            <person name="Glotzer D."/>
            <person name="Gorecki P."/>
            <person name="Heitman J."/>
            <person name="Hesse C."/>
            <person name="Hori C."/>
            <person name="Igarashi K."/>
            <person name="Jurgens J.A."/>
            <person name="Kallen N."/>
            <person name="Kersten P."/>
            <person name="Kohler A."/>
            <person name="Kuees U."/>
            <person name="Kumar T.K.A."/>
            <person name="Kuo A."/>
            <person name="LaButti K."/>
            <person name="Larrondo L.F."/>
            <person name="Lindquist E."/>
            <person name="Ling A."/>
            <person name="Lombard V."/>
            <person name="Lucas S."/>
            <person name="Lundell T."/>
            <person name="Martin R."/>
            <person name="McLaughlin D.J."/>
            <person name="Morgenstern I."/>
            <person name="Morin E."/>
            <person name="Murat C."/>
            <person name="Nagy L.G."/>
            <person name="Nolan M."/>
            <person name="Ohm R.A."/>
            <person name="Patyshakuliyeva A."/>
            <person name="Rokas A."/>
            <person name="Ruiz-Duenas F.J."/>
            <person name="Sabat G."/>
            <person name="Salamov A."/>
            <person name="Samejima M."/>
            <person name="Schmutz J."/>
            <person name="Slot J.C."/>
            <person name="St John F."/>
            <person name="Stenlid J."/>
            <person name="Sun H."/>
            <person name="Sun S."/>
            <person name="Syed K."/>
            <person name="Tsang A."/>
            <person name="Wiebenga A."/>
            <person name="Young D."/>
            <person name="Pisabarro A."/>
            <person name="Eastwood D.C."/>
            <person name="Martin F."/>
            <person name="Cullen D."/>
            <person name="Grigoriev I.V."/>
            <person name="Hibbett D.S."/>
        </authorList>
    </citation>
    <scope>NUCLEOTIDE SEQUENCE [LARGE SCALE GENOMIC DNA]</scope>
    <source>
        <strain evidence="3 4">LYAD-421 SS1</strain>
    </source>
</reference>
<evidence type="ECO:0000256" key="1">
    <source>
        <dbReference type="SAM" id="MobiDB-lite"/>
    </source>
</evidence>
<accession>R7SWY4</accession>
<dbReference type="Proteomes" id="UP000053319">
    <property type="component" value="Unassembled WGS sequence"/>
</dbReference>
<protein>
    <submittedName>
        <fullName evidence="3">Uncharacterized protein</fullName>
    </submittedName>
</protein>
<dbReference type="EMBL" id="JH719414">
    <property type="protein sequence ID" value="EJF60659.1"/>
    <property type="molecule type" value="Genomic_DNA"/>
</dbReference>
<gene>
    <name evidence="3" type="ORF">DICSQDRAFT_127515</name>
</gene>
<dbReference type="OrthoDB" id="2736600at2759"/>
<keyword evidence="2" id="KW-1133">Transmembrane helix</keyword>